<feature type="chain" id="PRO_5011757069" evidence="3">
    <location>
        <begin position="26"/>
        <end position="981"/>
    </location>
</feature>
<dbReference type="OrthoDB" id="102330at2"/>
<comment type="subcellular location">
    <subcellularLocation>
        <location evidence="1">Cell envelope</location>
    </subcellularLocation>
</comment>
<gene>
    <name evidence="5" type="ORF">SAMN05421771_0278</name>
</gene>
<dbReference type="RefSeq" id="WP_089835904.1">
    <property type="nucleotide sequence ID" value="NZ_FOZL01000001.1"/>
</dbReference>
<dbReference type="Gene3D" id="2.70.98.70">
    <property type="match status" value="1"/>
</dbReference>
<evidence type="ECO:0000256" key="1">
    <source>
        <dbReference type="ARBA" id="ARBA00004196"/>
    </source>
</evidence>
<accession>A0A1I6L5R0</accession>
<evidence type="ECO:0000313" key="6">
    <source>
        <dbReference type="Proteomes" id="UP000199024"/>
    </source>
</evidence>
<sequence length="981" mass="107637">MTRHPGLLRIAAASLGLCSAIALHAQDLDTNHLGPAEYRSHFAPNPGASPSSGSRDGWESYPLAEDAGFDPTIEPITLHGESMLTRTSAPTQDGPFRLGFIKRLHMVSGSNASLHMQVRLPDSAGAVSLHIHLFHGEKEELHDALVNGNGWCNLEFNLSPSNQWITAVAVEAELPHAVHGRQERIDLRDLSLKAFATKHIELRTPDALWDPTRELYYLQRALTSGSDLHVVMSSPPAQMRWVLVSPDGTRKVEGRGAIHYHFAPSDPYGVWTIQATSKSAETTALLLLRPTQPTGIAFDQPPSLSPELLKTVRDRRDRLRGTVQVALGNNIAKMDPDWLLPGLPSYFSILSQPPELALLDAIVYRSTGDIASLNEARTLLAGIAQWPLWVHPWFPAHGYHSYYPVGIMTRSLVMAQQFLGNDLAETDRTALERSLMHLAIKPIYEEYVLEDRLQWGTSNWIGNTDGGALLAALASHDPDAAGYALGLYIKQRDHIRAAYTSDGSYGEGVSYQRFDLETTALAAAAVKRLLGQSLDADLMPAERYMRYATFGPDQVLDYGDSHVDLKPANVFAYLASLNQSASLTGFYFKYRGTGNGDLLSRVLWESNIHPVNAPPSDDPPSRLFDRRGIVVLRQNWSPDSTVIAMRAGQNFNHNHADQGSIFFAREGKLWLGEAGYADYYKDPAFLTFNAQAVGHNTLLLDGNPESQILPGNAVFGASPSITHALIGPSASLVQADLTTAYAAKLTRYTRTLFFQANGPLIVIDQIESPTPHTYTQVWHPKQKVATEDLPNTFRLTGGSHDLTVRAFATTPLATSQRESPMPLASYEKAEHESIERPTRFEISTLTPQTSSSIVTILQPDRRESIANATWVQTGNTATLTAADTAVELNQAESSITAWWAHGAMAIHAMHYRDKTTGATLLFENPVDMQITRKDDAIILLEVDTQEATTLTLHGLSLPNGTLTTPIKAGHTAITLHTQASK</sequence>
<reference evidence="5 6" key="1">
    <citation type="submission" date="2016-10" db="EMBL/GenBank/DDBJ databases">
        <authorList>
            <person name="de Groot N.N."/>
        </authorList>
    </citation>
    <scope>NUCLEOTIDE SEQUENCE [LARGE SCALE GENOMIC DNA]</scope>
    <source>
        <strain evidence="5 6">DSM 21001</strain>
    </source>
</reference>
<dbReference type="PANTHER" id="PTHR38045">
    <property type="entry name" value="CHROMOSOME 1, WHOLE GENOME SHOTGUN SEQUENCE"/>
    <property type="match status" value="1"/>
</dbReference>
<dbReference type="InterPro" id="IPR008929">
    <property type="entry name" value="Chondroitin_lyas"/>
</dbReference>
<name>A0A1I6L5R0_9BACT</name>
<keyword evidence="6" id="KW-1185">Reference proteome</keyword>
<dbReference type="STRING" id="474950.SAMN05421771_0278"/>
<dbReference type="InterPro" id="IPR012480">
    <property type="entry name" value="Hepar_II_III_C"/>
</dbReference>
<feature type="compositionally biased region" description="Low complexity" evidence="2">
    <location>
        <begin position="43"/>
        <end position="54"/>
    </location>
</feature>
<evidence type="ECO:0000259" key="4">
    <source>
        <dbReference type="Pfam" id="PF07940"/>
    </source>
</evidence>
<dbReference type="AlphaFoldDB" id="A0A1I6L5R0"/>
<dbReference type="Gene3D" id="1.50.10.100">
    <property type="entry name" value="Chondroitin AC/alginate lyase"/>
    <property type="match status" value="1"/>
</dbReference>
<feature type="region of interest" description="Disordered" evidence="2">
    <location>
        <begin position="37"/>
        <end position="61"/>
    </location>
</feature>
<evidence type="ECO:0000313" key="5">
    <source>
        <dbReference type="EMBL" id="SFR98608.1"/>
    </source>
</evidence>
<evidence type="ECO:0000256" key="3">
    <source>
        <dbReference type="SAM" id="SignalP"/>
    </source>
</evidence>
<keyword evidence="3" id="KW-0732">Signal</keyword>
<feature type="signal peptide" evidence="3">
    <location>
        <begin position="1"/>
        <end position="25"/>
    </location>
</feature>
<dbReference type="EMBL" id="FOZL01000001">
    <property type="protein sequence ID" value="SFR98608.1"/>
    <property type="molecule type" value="Genomic_DNA"/>
</dbReference>
<dbReference type="Proteomes" id="UP000199024">
    <property type="component" value="Unassembled WGS sequence"/>
</dbReference>
<organism evidence="5 6">
    <name type="scientific">Granulicella pectinivorans</name>
    <dbReference type="NCBI Taxonomy" id="474950"/>
    <lineage>
        <taxon>Bacteria</taxon>
        <taxon>Pseudomonadati</taxon>
        <taxon>Acidobacteriota</taxon>
        <taxon>Terriglobia</taxon>
        <taxon>Terriglobales</taxon>
        <taxon>Acidobacteriaceae</taxon>
        <taxon>Granulicella</taxon>
    </lineage>
</organism>
<dbReference type="PANTHER" id="PTHR38045:SF1">
    <property type="entry name" value="HEPARINASE II_III-LIKE PROTEIN"/>
    <property type="match status" value="1"/>
</dbReference>
<dbReference type="GO" id="GO:0030313">
    <property type="term" value="C:cell envelope"/>
    <property type="evidence" value="ECO:0007669"/>
    <property type="project" value="UniProtKB-SubCell"/>
</dbReference>
<proteinExistence type="predicted"/>
<feature type="domain" description="Heparinase II/III-like C-terminal" evidence="4">
    <location>
        <begin position="619"/>
        <end position="855"/>
    </location>
</feature>
<dbReference type="Pfam" id="PF07940">
    <property type="entry name" value="Hepar_II_III_C"/>
    <property type="match status" value="1"/>
</dbReference>
<dbReference type="GO" id="GO:0016829">
    <property type="term" value="F:lyase activity"/>
    <property type="evidence" value="ECO:0007669"/>
    <property type="project" value="InterPro"/>
</dbReference>
<protein>
    <submittedName>
        <fullName evidence="5">Heparinase II/III-like protein</fullName>
    </submittedName>
</protein>
<evidence type="ECO:0000256" key="2">
    <source>
        <dbReference type="SAM" id="MobiDB-lite"/>
    </source>
</evidence>